<organism evidence="11 12">
    <name type="scientific">Steroidobacter gossypii</name>
    <dbReference type="NCBI Taxonomy" id="2805490"/>
    <lineage>
        <taxon>Bacteria</taxon>
        <taxon>Pseudomonadati</taxon>
        <taxon>Pseudomonadota</taxon>
        <taxon>Gammaproteobacteria</taxon>
        <taxon>Steroidobacterales</taxon>
        <taxon>Steroidobacteraceae</taxon>
        <taxon>Steroidobacter</taxon>
    </lineage>
</organism>
<accession>A0ABS1X5E2</accession>
<dbReference type="Gene3D" id="3.40.430.10">
    <property type="entry name" value="Dihydrofolate Reductase, subunit A"/>
    <property type="match status" value="1"/>
</dbReference>
<sequence length="162" mass="17868">MLSIIVAVADNGVIGSGNQLPWRLPDDLKRFKALSLGKPIVMGRKTFDSIGRPLPGRLNIVISRQPGLRIPGCQVVTSIDDALVAAQPAPEIVIVGGADIYRQILPRVQTIHLTRVHATVQGDVSFPELPSEEWREVAKEYHPADERHAHAFTFSTLERIRP</sequence>
<dbReference type="Pfam" id="PF00186">
    <property type="entry name" value="DHFR_1"/>
    <property type="match status" value="1"/>
</dbReference>
<evidence type="ECO:0000256" key="6">
    <source>
        <dbReference type="ARBA" id="ARBA00023002"/>
    </source>
</evidence>
<comment type="pathway">
    <text evidence="1 8">Cofactor biosynthesis; tetrahydrofolate biosynthesis; 5,6,7,8-tetrahydrofolate from 7,8-dihydrofolate: step 1/1.</text>
</comment>
<dbReference type="NCBIfam" id="NF008037">
    <property type="entry name" value="PRK10769.1"/>
    <property type="match status" value="1"/>
</dbReference>
<keyword evidence="4 8" id="KW-0554">One-carbon metabolism</keyword>
<keyword evidence="12" id="KW-1185">Reference proteome</keyword>
<dbReference type="InterPro" id="IPR001796">
    <property type="entry name" value="DHFR_dom"/>
</dbReference>
<dbReference type="RefSeq" id="WP_203170609.1">
    <property type="nucleotide sequence ID" value="NZ_JAEVLS010000008.1"/>
</dbReference>
<dbReference type="PIRSF" id="PIRSF000194">
    <property type="entry name" value="DHFR"/>
    <property type="match status" value="1"/>
</dbReference>
<comment type="function">
    <text evidence="7 8">Key enzyme in folate metabolism. Catalyzes an essential reaction for de novo glycine and purine synthesis, and for DNA precursor synthesis.</text>
</comment>
<evidence type="ECO:0000313" key="11">
    <source>
        <dbReference type="EMBL" id="MBM0108449.1"/>
    </source>
</evidence>
<evidence type="ECO:0000256" key="7">
    <source>
        <dbReference type="ARBA" id="ARBA00025067"/>
    </source>
</evidence>
<dbReference type="PANTHER" id="PTHR48069:SF3">
    <property type="entry name" value="DIHYDROFOLATE REDUCTASE"/>
    <property type="match status" value="1"/>
</dbReference>
<dbReference type="Proteomes" id="UP000661077">
    <property type="component" value="Unassembled WGS sequence"/>
</dbReference>
<dbReference type="InterPro" id="IPR012259">
    <property type="entry name" value="DHFR"/>
</dbReference>
<dbReference type="CDD" id="cd00209">
    <property type="entry name" value="DHFR"/>
    <property type="match status" value="1"/>
</dbReference>
<reference evidence="11 12" key="1">
    <citation type="journal article" date="2021" name="Int. J. Syst. Evol. Microbiol.">
        <title>Steroidobacter gossypii sp. nov., isolated from soil of cotton cropping field.</title>
        <authorList>
            <person name="Huang R."/>
            <person name="Yang S."/>
            <person name="Zhen C."/>
            <person name="Liu W."/>
        </authorList>
    </citation>
    <scope>NUCLEOTIDE SEQUENCE [LARGE SCALE GENOMIC DNA]</scope>
    <source>
        <strain evidence="11 12">S1-65</strain>
    </source>
</reference>
<evidence type="ECO:0000259" key="10">
    <source>
        <dbReference type="PROSITE" id="PS51330"/>
    </source>
</evidence>
<protein>
    <recommendedName>
        <fullName evidence="3 8">Dihydrofolate reductase</fullName>
        <ecNumber evidence="3 8">1.5.1.3</ecNumber>
    </recommendedName>
</protein>
<dbReference type="SUPFAM" id="SSF53597">
    <property type="entry name" value="Dihydrofolate reductase-like"/>
    <property type="match status" value="1"/>
</dbReference>
<dbReference type="InterPro" id="IPR024072">
    <property type="entry name" value="DHFR-like_dom_sf"/>
</dbReference>
<evidence type="ECO:0000256" key="3">
    <source>
        <dbReference type="ARBA" id="ARBA00012856"/>
    </source>
</evidence>
<name>A0ABS1X5E2_9GAMM</name>
<proteinExistence type="inferred from homology"/>
<dbReference type="PROSITE" id="PS00075">
    <property type="entry name" value="DHFR_1"/>
    <property type="match status" value="1"/>
</dbReference>
<dbReference type="PRINTS" id="PR00070">
    <property type="entry name" value="DHFR"/>
</dbReference>
<evidence type="ECO:0000313" key="12">
    <source>
        <dbReference type="Proteomes" id="UP000661077"/>
    </source>
</evidence>
<keyword evidence="6 8" id="KW-0560">Oxidoreductase</keyword>
<dbReference type="PROSITE" id="PS51330">
    <property type="entry name" value="DHFR_2"/>
    <property type="match status" value="1"/>
</dbReference>
<evidence type="ECO:0000256" key="2">
    <source>
        <dbReference type="ARBA" id="ARBA00009539"/>
    </source>
</evidence>
<evidence type="ECO:0000256" key="4">
    <source>
        <dbReference type="ARBA" id="ARBA00022563"/>
    </source>
</evidence>
<dbReference type="PANTHER" id="PTHR48069">
    <property type="entry name" value="DIHYDROFOLATE REDUCTASE"/>
    <property type="match status" value="1"/>
</dbReference>
<dbReference type="EC" id="1.5.1.3" evidence="3 8"/>
<gene>
    <name evidence="11" type="primary">folA</name>
    <name evidence="11" type="ORF">JM946_27270</name>
</gene>
<evidence type="ECO:0000256" key="1">
    <source>
        <dbReference type="ARBA" id="ARBA00004903"/>
    </source>
</evidence>
<evidence type="ECO:0000256" key="8">
    <source>
        <dbReference type="PIRNR" id="PIRNR000194"/>
    </source>
</evidence>
<dbReference type="EMBL" id="JAEVLS010000008">
    <property type="protein sequence ID" value="MBM0108449.1"/>
    <property type="molecule type" value="Genomic_DNA"/>
</dbReference>
<evidence type="ECO:0000256" key="9">
    <source>
        <dbReference type="RuleBase" id="RU004474"/>
    </source>
</evidence>
<dbReference type="InterPro" id="IPR017925">
    <property type="entry name" value="DHFR_CS"/>
</dbReference>
<comment type="catalytic activity">
    <reaction evidence="8">
        <text>(6S)-5,6,7,8-tetrahydrofolate + NADP(+) = 7,8-dihydrofolate + NADPH + H(+)</text>
        <dbReference type="Rhea" id="RHEA:15009"/>
        <dbReference type="ChEBI" id="CHEBI:15378"/>
        <dbReference type="ChEBI" id="CHEBI:57451"/>
        <dbReference type="ChEBI" id="CHEBI:57453"/>
        <dbReference type="ChEBI" id="CHEBI:57783"/>
        <dbReference type="ChEBI" id="CHEBI:58349"/>
        <dbReference type="EC" id="1.5.1.3"/>
    </reaction>
</comment>
<keyword evidence="5 8" id="KW-0521">NADP</keyword>
<comment type="caution">
    <text evidence="11">The sequence shown here is derived from an EMBL/GenBank/DDBJ whole genome shotgun (WGS) entry which is preliminary data.</text>
</comment>
<evidence type="ECO:0000256" key="5">
    <source>
        <dbReference type="ARBA" id="ARBA00022857"/>
    </source>
</evidence>
<comment type="similarity">
    <text evidence="2 8 9">Belongs to the dihydrofolate reductase family.</text>
</comment>
<feature type="domain" description="DHFR" evidence="10">
    <location>
        <begin position="1"/>
        <end position="159"/>
    </location>
</feature>